<sequence>MSNSVCIRLNEIHIESILNDHDTFLFDCDGVLWCSPNILPGAIELLNCLTKLGKRVFFVTNNSLKTQRGFSQWLNEIGYQAKPEQIICTAWITAQYLKSINFKGHCYCIGMQSMVEELGREGFHISDGIGPDPVPPEADWIETNTIKFDDNINCVISAFDIHINYLKIIKAATYLSRPNVLFLATNDDVTTPQTDIAILPGEGTILASIVAASGRSPTILGKPRAPMFESIRLAFPDVKPNRSIMVGDRLETDILFGNRQGLTSLLVFSGATSEKKLDTIKQAVGKNTADKDLLPKFCIKDVNHLLQLIQSREKTYS</sequence>
<dbReference type="PANTHER" id="PTHR19288">
    <property type="entry name" value="4-NITROPHENYLPHOSPHATASE-RELATED"/>
    <property type="match status" value="1"/>
</dbReference>
<feature type="binding site" evidence="4">
    <location>
        <position position="222"/>
    </location>
    <ligand>
        <name>substrate</name>
    </ligand>
</feature>
<dbReference type="GO" id="GO:0046872">
    <property type="term" value="F:metal ion binding"/>
    <property type="evidence" value="ECO:0007669"/>
    <property type="project" value="UniProtKB-KW"/>
</dbReference>
<evidence type="ECO:0000256" key="3">
    <source>
        <dbReference type="PIRSR" id="PIRSR000915-1"/>
    </source>
</evidence>
<evidence type="ECO:0000256" key="4">
    <source>
        <dbReference type="PIRSR" id="PIRSR000915-2"/>
    </source>
</evidence>
<accession>A0A813XEB8</accession>
<gene>
    <name evidence="8" type="ORF">JBS370_LOCUS9015</name>
    <name evidence="7" type="ORF">JXQ802_LOCUS22109</name>
    <name evidence="6" type="ORF">PYM288_LOCUS7965</name>
</gene>
<feature type="active site" description="Proton donor" evidence="3">
    <location>
        <position position="29"/>
    </location>
</feature>
<comment type="caution">
    <text evidence="6">The sequence shown here is derived from an EMBL/GenBank/DDBJ whole genome shotgun (WGS) entry which is preliminary data.</text>
</comment>
<evidence type="ECO:0000313" key="8">
    <source>
        <dbReference type="EMBL" id="CAF3693499.1"/>
    </source>
</evidence>
<dbReference type="EMBL" id="CAJOBD010000593">
    <property type="protein sequence ID" value="CAF3693499.1"/>
    <property type="molecule type" value="Genomic_DNA"/>
</dbReference>
<evidence type="ECO:0000313" key="10">
    <source>
        <dbReference type="Proteomes" id="UP000663870"/>
    </source>
</evidence>
<evidence type="ECO:0000256" key="2">
    <source>
        <dbReference type="PIRNR" id="PIRNR000915"/>
    </source>
</evidence>
<dbReference type="SUPFAM" id="SSF56784">
    <property type="entry name" value="HAD-like"/>
    <property type="match status" value="1"/>
</dbReference>
<dbReference type="EMBL" id="CAJNOH010000102">
    <property type="protein sequence ID" value="CAF0869392.1"/>
    <property type="molecule type" value="Genomic_DNA"/>
</dbReference>
<dbReference type="Pfam" id="PF13344">
    <property type="entry name" value="Hydrolase_6"/>
    <property type="match status" value="1"/>
</dbReference>
<dbReference type="GO" id="GO:0005737">
    <property type="term" value="C:cytoplasm"/>
    <property type="evidence" value="ECO:0007669"/>
    <property type="project" value="TreeGrafter"/>
</dbReference>
<dbReference type="NCBIfam" id="TIGR01452">
    <property type="entry name" value="PGP_euk"/>
    <property type="match status" value="1"/>
</dbReference>
<dbReference type="InterPro" id="IPR036412">
    <property type="entry name" value="HAD-like_sf"/>
</dbReference>
<protein>
    <recommendedName>
        <fullName evidence="11">4-nitrophenylphosphatase</fullName>
    </recommendedName>
</protein>
<keyword evidence="5" id="KW-0460">Magnesium</keyword>
<dbReference type="GO" id="GO:0016791">
    <property type="term" value="F:phosphatase activity"/>
    <property type="evidence" value="ECO:0007669"/>
    <property type="project" value="InterPro"/>
</dbReference>
<feature type="binding site" evidence="5">
    <location>
        <position position="27"/>
    </location>
    <ligand>
        <name>Mg(2+)</name>
        <dbReference type="ChEBI" id="CHEBI:18420"/>
    </ligand>
</feature>
<dbReference type="NCBIfam" id="TIGR01460">
    <property type="entry name" value="HAD-SF-IIA"/>
    <property type="match status" value="1"/>
</dbReference>
<comment type="cofactor">
    <cofactor evidence="5">
        <name>Mg(2+)</name>
        <dbReference type="ChEBI" id="CHEBI:18420"/>
    </cofactor>
    <text evidence="5">Divalent metal ions. Mg(2+) is the most effective.</text>
</comment>
<dbReference type="Proteomes" id="UP000663870">
    <property type="component" value="Unassembled WGS sequence"/>
</dbReference>
<dbReference type="Proteomes" id="UP000663836">
    <property type="component" value="Unassembled WGS sequence"/>
</dbReference>
<comment type="similarity">
    <text evidence="2">Belongs to the HAD-like hydrolase superfamily.</text>
</comment>
<evidence type="ECO:0000256" key="1">
    <source>
        <dbReference type="ARBA" id="ARBA00022801"/>
    </source>
</evidence>
<keyword evidence="1 2" id="KW-0378">Hydrolase</keyword>
<evidence type="ECO:0000256" key="5">
    <source>
        <dbReference type="PIRSR" id="PIRSR000915-3"/>
    </source>
</evidence>
<reference evidence="6" key="1">
    <citation type="submission" date="2021-02" db="EMBL/GenBank/DDBJ databases">
        <authorList>
            <person name="Nowell W R."/>
        </authorList>
    </citation>
    <scope>NUCLEOTIDE SEQUENCE</scope>
</reference>
<dbReference type="InterPro" id="IPR006349">
    <property type="entry name" value="PGP_euk"/>
</dbReference>
<dbReference type="Pfam" id="PF13242">
    <property type="entry name" value="Hydrolase_like"/>
    <property type="match status" value="1"/>
</dbReference>
<dbReference type="InterPro" id="IPR006357">
    <property type="entry name" value="HAD-SF_hydro_IIA"/>
</dbReference>
<evidence type="ECO:0000313" key="7">
    <source>
        <dbReference type="EMBL" id="CAF1158183.1"/>
    </source>
</evidence>
<evidence type="ECO:0000313" key="6">
    <source>
        <dbReference type="EMBL" id="CAF0869392.1"/>
    </source>
</evidence>
<proteinExistence type="inferred from homology"/>
<dbReference type="Gene3D" id="3.40.50.1000">
    <property type="entry name" value="HAD superfamily/HAD-like"/>
    <property type="match status" value="2"/>
</dbReference>
<dbReference type="EMBL" id="CAJNOL010000665">
    <property type="protein sequence ID" value="CAF1158183.1"/>
    <property type="molecule type" value="Genomic_DNA"/>
</dbReference>
<dbReference type="PIRSF" id="PIRSF000915">
    <property type="entry name" value="PGP-type_phosphatase"/>
    <property type="match status" value="1"/>
</dbReference>
<feature type="active site" description="Proton donor" evidence="3">
    <location>
        <position position="27"/>
    </location>
</feature>
<feature type="binding site" evidence="5">
    <location>
        <position position="248"/>
    </location>
    <ligand>
        <name>Mg(2+)</name>
        <dbReference type="ChEBI" id="CHEBI:18420"/>
    </ligand>
</feature>
<keyword evidence="10" id="KW-1185">Reference proteome</keyword>
<evidence type="ECO:0008006" key="11">
    <source>
        <dbReference type="Google" id="ProtNLM"/>
    </source>
</evidence>
<feature type="binding site" evidence="5">
    <location>
        <position position="29"/>
    </location>
    <ligand>
        <name>Mg(2+)</name>
        <dbReference type="ChEBI" id="CHEBI:18420"/>
    </ligand>
</feature>
<dbReference type="Proteomes" id="UP000663854">
    <property type="component" value="Unassembled WGS sequence"/>
</dbReference>
<dbReference type="InterPro" id="IPR023214">
    <property type="entry name" value="HAD_sf"/>
</dbReference>
<dbReference type="AlphaFoldDB" id="A0A813XEB8"/>
<name>A0A813XEB8_9BILA</name>
<evidence type="ECO:0000313" key="9">
    <source>
        <dbReference type="Proteomes" id="UP000663854"/>
    </source>
</evidence>
<dbReference type="PANTHER" id="PTHR19288:SF93">
    <property type="entry name" value="FI11325P-RELATED"/>
    <property type="match status" value="1"/>
</dbReference>
<keyword evidence="5" id="KW-0479">Metal-binding</keyword>
<organism evidence="6 9">
    <name type="scientific">Rotaria sordida</name>
    <dbReference type="NCBI Taxonomy" id="392033"/>
    <lineage>
        <taxon>Eukaryota</taxon>
        <taxon>Metazoa</taxon>
        <taxon>Spiralia</taxon>
        <taxon>Gnathifera</taxon>
        <taxon>Rotifera</taxon>
        <taxon>Eurotatoria</taxon>
        <taxon>Bdelloidea</taxon>
        <taxon>Philodinida</taxon>
        <taxon>Philodinidae</taxon>
        <taxon>Rotaria</taxon>
    </lineage>
</organism>